<evidence type="ECO:0000259" key="9">
    <source>
        <dbReference type="Pfam" id="PF04413"/>
    </source>
</evidence>
<evidence type="ECO:0000256" key="1">
    <source>
        <dbReference type="ARBA" id="ARBA00003394"/>
    </source>
</evidence>
<reference evidence="10 11" key="1">
    <citation type="submission" date="2021-01" db="EMBL/GenBank/DDBJ databases">
        <title>Biogeographic distribution of Paracoccus.</title>
        <authorList>
            <person name="Hollensteiner J."/>
            <person name="Leineberger J."/>
            <person name="Brinkhoff T."/>
            <person name="Daniel R."/>
        </authorList>
    </citation>
    <scope>NUCLEOTIDE SEQUENCE [LARGE SCALE GENOMIC DNA]</scope>
    <source>
        <strain evidence="10 11">LMG25392</strain>
    </source>
</reference>
<keyword evidence="11" id="KW-1185">Reference proteome</keyword>
<keyword evidence="5 8" id="KW-0808">Transferase</keyword>
<dbReference type="Pfam" id="PF04413">
    <property type="entry name" value="Glycos_transf_N"/>
    <property type="match status" value="1"/>
</dbReference>
<evidence type="ECO:0000256" key="8">
    <source>
        <dbReference type="RuleBase" id="RU365103"/>
    </source>
</evidence>
<dbReference type="InterPro" id="IPR038107">
    <property type="entry name" value="Glycos_transf_N_sf"/>
</dbReference>
<evidence type="ECO:0000313" key="10">
    <source>
        <dbReference type="EMBL" id="WCR09954.1"/>
    </source>
</evidence>
<dbReference type="PANTHER" id="PTHR42755">
    <property type="entry name" value="3-DEOXY-MANNO-OCTULOSONATE CYTIDYLYLTRANSFERASE"/>
    <property type="match status" value="1"/>
</dbReference>
<comment type="pathway">
    <text evidence="2 8">Bacterial outer membrane biogenesis; LPS core biosynthesis.</text>
</comment>
<organism evidence="10 11">
    <name type="scientific">Paracoccus stylophorae</name>
    <dbReference type="NCBI Taxonomy" id="659350"/>
    <lineage>
        <taxon>Bacteria</taxon>
        <taxon>Pseudomonadati</taxon>
        <taxon>Pseudomonadota</taxon>
        <taxon>Alphaproteobacteria</taxon>
        <taxon>Rhodobacterales</taxon>
        <taxon>Paracoccaceae</taxon>
        <taxon>Paracoccus</taxon>
    </lineage>
</organism>
<evidence type="ECO:0000313" key="11">
    <source>
        <dbReference type="Proteomes" id="UP001218412"/>
    </source>
</evidence>
<dbReference type="Gene3D" id="3.40.50.2000">
    <property type="entry name" value="Glycogen Phosphorylase B"/>
    <property type="match status" value="1"/>
</dbReference>
<feature type="domain" description="3-deoxy-D-manno-octulosonic-acid transferase N-terminal" evidence="9">
    <location>
        <begin position="26"/>
        <end position="192"/>
    </location>
</feature>
<sequence length="396" mass="42180">MLYAVSTRVAEAALRTRARLGGSAALRERLVTGPLPDPARLWVHGASVGELTSARPVIEALAADLPVLVTANTEAGRQMAAGWGFAARLAPLDMPGALGRFLDAVRPRMQLTLESEFWPLRSRILAQRGVHQTVIGARMSQRSAALWARLPRVIGPMLSRIAALSAQDPASEARLRRLGLRDDAVLPGLDLKLLTPARVTPPRDTDLRDRTVLAASTHEGEEAAILDGWLAARRARPDLRLILAIRHPRRADAVAALIAARGLQVLRRSQGHADGPVLLADTLGEMDRWYGRAAICVVGGSLVDKGGHTPWEPAAHRCAILHGPHIGNFTDAYAALHDRDAAVLTDAGSLADRLAGLTGDPARAHAMGDAARAVLIARAGDPAPLIARLRDLANAP</sequence>
<comment type="subcellular location">
    <subcellularLocation>
        <location evidence="8">Cell membrane</location>
    </subcellularLocation>
</comment>
<gene>
    <name evidence="10" type="ORF">JHW45_12860</name>
</gene>
<evidence type="ECO:0000256" key="2">
    <source>
        <dbReference type="ARBA" id="ARBA00004713"/>
    </source>
</evidence>
<keyword evidence="8" id="KW-1003">Cell membrane</keyword>
<comment type="catalytic activity">
    <reaction evidence="7 8">
        <text>lipid IVA (E. coli) + CMP-3-deoxy-beta-D-manno-octulosonate = alpha-Kdo-(2-&gt;6)-lipid IVA (E. coli) + CMP + H(+)</text>
        <dbReference type="Rhea" id="RHEA:28066"/>
        <dbReference type="ChEBI" id="CHEBI:15378"/>
        <dbReference type="ChEBI" id="CHEBI:58603"/>
        <dbReference type="ChEBI" id="CHEBI:60364"/>
        <dbReference type="ChEBI" id="CHEBI:60377"/>
        <dbReference type="ChEBI" id="CHEBI:85987"/>
        <dbReference type="EC" id="2.4.99.12"/>
    </reaction>
</comment>
<dbReference type="SUPFAM" id="SSF53756">
    <property type="entry name" value="UDP-Glycosyltransferase/glycogen phosphorylase"/>
    <property type="match status" value="1"/>
</dbReference>
<evidence type="ECO:0000256" key="6">
    <source>
        <dbReference type="ARBA" id="ARBA00031445"/>
    </source>
</evidence>
<dbReference type="GO" id="GO:0016740">
    <property type="term" value="F:transferase activity"/>
    <property type="evidence" value="ECO:0007669"/>
    <property type="project" value="UniProtKB-KW"/>
</dbReference>
<dbReference type="RefSeq" id="WP_272858013.1">
    <property type="nucleotide sequence ID" value="NZ_CP067134.1"/>
</dbReference>
<evidence type="ECO:0000256" key="7">
    <source>
        <dbReference type="ARBA" id="ARBA00049183"/>
    </source>
</evidence>
<dbReference type="Gene3D" id="3.40.50.11720">
    <property type="entry name" value="3-Deoxy-D-manno-octulosonic-acid transferase, N-terminal domain"/>
    <property type="match status" value="1"/>
</dbReference>
<dbReference type="Proteomes" id="UP001218412">
    <property type="component" value="Chromosome"/>
</dbReference>
<evidence type="ECO:0000256" key="5">
    <source>
        <dbReference type="ARBA" id="ARBA00022679"/>
    </source>
</evidence>
<accession>A0ABY7SST5</accession>
<proteinExistence type="inferred from homology"/>
<keyword evidence="8" id="KW-0472">Membrane</keyword>
<protein>
    <recommendedName>
        <fullName evidence="4 8">3-deoxy-D-manno-octulosonic acid transferase</fullName>
        <shortName evidence="8">Kdo transferase</shortName>
        <ecNumber evidence="3 8">2.4.99.12</ecNumber>
    </recommendedName>
    <alternativeName>
        <fullName evidence="6 8">Lipid IV(A) 3-deoxy-D-manno-octulosonic acid transferase</fullName>
    </alternativeName>
</protein>
<dbReference type="PANTHER" id="PTHR42755:SF1">
    <property type="entry name" value="3-DEOXY-D-MANNO-OCTULOSONIC ACID TRANSFERASE, MITOCHONDRIAL-RELATED"/>
    <property type="match status" value="1"/>
</dbReference>
<dbReference type="InterPro" id="IPR039901">
    <property type="entry name" value="Kdotransferase"/>
</dbReference>
<name>A0ABY7SST5_9RHOB</name>
<dbReference type="EC" id="2.4.99.12" evidence="3 8"/>
<dbReference type="EMBL" id="CP067134">
    <property type="protein sequence ID" value="WCR09954.1"/>
    <property type="molecule type" value="Genomic_DNA"/>
</dbReference>
<comment type="function">
    <text evidence="1 8">Involved in lipopolysaccharide (LPS) biosynthesis. Catalyzes the transfer of 3-deoxy-D-manno-octulosonate (Kdo) residue(s) from CMP-Kdo to lipid IV(A), the tetraacyldisaccharide-1,4'-bisphosphate precursor of lipid A.</text>
</comment>
<comment type="similarity">
    <text evidence="8">Belongs to the glycosyltransferase group 1 family.</text>
</comment>
<keyword evidence="8" id="KW-0448">Lipopolysaccharide biosynthesis</keyword>
<evidence type="ECO:0000256" key="3">
    <source>
        <dbReference type="ARBA" id="ARBA00012621"/>
    </source>
</evidence>
<dbReference type="InterPro" id="IPR007507">
    <property type="entry name" value="Glycos_transf_N"/>
</dbReference>
<evidence type="ECO:0000256" key="4">
    <source>
        <dbReference type="ARBA" id="ARBA00019077"/>
    </source>
</evidence>